<name>A0A9Q1HVJ7_CONCO</name>
<dbReference type="EMBL" id="JAFJMO010000009">
    <property type="protein sequence ID" value="KAJ8268013.1"/>
    <property type="molecule type" value="Genomic_DNA"/>
</dbReference>
<organism evidence="1 2">
    <name type="scientific">Conger conger</name>
    <name type="common">Conger eel</name>
    <name type="synonym">Muraena conger</name>
    <dbReference type="NCBI Taxonomy" id="82655"/>
    <lineage>
        <taxon>Eukaryota</taxon>
        <taxon>Metazoa</taxon>
        <taxon>Chordata</taxon>
        <taxon>Craniata</taxon>
        <taxon>Vertebrata</taxon>
        <taxon>Euteleostomi</taxon>
        <taxon>Actinopterygii</taxon>
        <taxon>Neopterygii</taxon>
        <taxon>Teleostei</taxon>
        <taxon>Anguilliformes</taxon>
        <taxon>Congridae</taxon>
        <taxon>Conger</taxon>
    </lineage>
</organism>
<evidence type="ECO:0000313" key="2">
    <source>
        <dbReference type="Proteomes" id="UP001152803"/>
    </source>
</evidence>
<protein>
    <recommendedName>
        <fullName evidence="3">Transposase Tc1-like domain-containing protein</fullName>
    </recommendedName>
</protein>
<keyword evidence="2" id="KW-1185">Reference proteome</keyword>
<reference evidence="1" key="1">
    <citation type="journal article" date="2023" name="Science">
        <title>Genome structures resolve the early diversification of teleost fishes.</title>
        <authorList>
            <person name="Parey E."/>
            <person name="Louis A."/>
            <person name="Montfort J."/>
            <person name="Bouchez O."/>
            <person name="Roques C."/>
            <person name="Iampietro C."/>
            <person name="Lluch J."/>
            <person name="Castinel A."/>
            <person name="Donnadieu C."/>
            <person name="Desvignes T."/>
            <person name="Floi Bucao C."/>
            <person name="Jouanno E."/>
            <person name="Wen M."/>
            <person name="Mejri S."/>
            <person name="Dirks R."/>
            <person name="Jansen H."/>
            <person name="Henkel C."/>
            <person name="Chen W.J."/>
            <person name="Zahm M."/>
            <person name="Cabau C."/>
            <person name="Klopp C."/>
            <person name="Thompson A.W."/>
            <person name="Robinson-Rechavi M."/>
            <person name="Braasch I."/>
            <person name="Lecointre G."/>
            <person name="Bobe J."/>
            <person name="Postlethwait J.H."/>
            <person name="Berthelot C."/>
            <person name="Roest Crollius H."/>
            <person name="Guiguen Y."/>
        </authorList>
    </citation>
    <scope>NUCLEOTIDE SEQUENCE</scope>
    <source>
        <strain evidence="1">Concon-B</strain>
    </source>
</reference>
<dbReference type="InterPro" id="IPR036388">
    <property type="entry name" value="WH-like_DNA-bd_sf"/>
</dbReference>
<evidence type="ECO:0008006" key="3">
    <source>
        <dbReference type="Google" id="ProtNLM"/>
    </source>
</evidence>
<sequence>MGKTSDLSDFDRGMIVGARRGGANVKETAALLGFSCTTVSRVYREWSQKQKTSSQRKLCGRKRLVNETGEKIIDTIIQADRLATHAEITAIYNSSVQKTISKHTTRRTLKRMGYSKTMPVSTPCKVQEAPNTELLSSEVPLHTS</sequence>
<dbReference type="AlphaFoldDB" id="A0A9Q1HVJ7"/>
<gene>
    <name evidence="1" type="ORF">COCON_G00131850</name>
</gene>
<dbReference type="Gene3D" id="1.10.10.10">
    <property type="entry name" value="Winged helix-like DNA-binding domain superfamily/Winged helix DNA-binding domain"/>
    <property type="match status" value="1"/>
</dbReference>
<dbReference type="Proteomes" id="UP001152803">
    <property type="component" value="Unassembled WGS sequence"/>
</dbReference>
<dbReference type="OrthoDB" id="10045182at2759"/>
<comment type="caution">
    <text evidence="1">The sequence shown here is derived from an EMBL/GenBank/DDBJ whole genome shotgun (WGS) entry which is preliminary data.</text>
</comment>
<dbReference type="InterPro" id="IPR009057">
    <property type="entry name" value="Homeodomain-like_sf"/>
</dbReference>
<dbReference type="SUPFAM" id="SSF46689">
    <property type="entry name" value="Homeodomain-like"/>
    <property type="match status" value="1"/>
</dbReference>
<accession>A0A9Q1HVJ7</accession>
<proteinExistence type="predicted"/>
<evidence type="ECO:0000313" key="1">
    <source>
        <dbReference type="EMBL" id="KAJ8268013.1"/>
    </source>
</evidence>